<dbReference type="AlphaFoldDB" id="A0A4Z1IYI2"/>
<name>A0A4Z1IYI2_9HELO</name>
<evidence type="ECO:0000256" key="5">
    <source>
        <dbReference type="ARBA" id="ARBA00010609"/>
    </source>
</evidence>
<accession>A0A4Z1IYI2</accession>
<keyword evidence="7" id="KW-0964">Secreted</keyword>
<evidence type="ECO:0000259" key="17">
    <source>
        <dbReference type="Pfam" id="PF07732"/>
    </source>
</evidence>
<dbReference type="EC" id="1.10.3.2" evidence="6"/>
<sequence length="593" mass="64371">MTWFGLFAGIFTAGAGIINTMSQTATNGNSVWGTLQAPTFPPFLTDNPLPGGYPWGSLTASGKNPYTSAPQTGVVQSYDFTVTRGTISPDGYSKDVILVNGQFPGPAIEANWGDTFVITVHNQITGPEEGTAFHWHGLLQKETQYMDGVPAVTQCPIAPGASFTYTFKADLYGSSWYHSHYSAQYAGGLMGPMIIHGPKNAPYDIDLGPVFLTDYYHTDYFSIVKSVVESNGDAKPFSDNNLINGKMNFDCSTKAAGDNTACSDNAGISRFKFTTGKTHRLRLINAGAEGIQRFSIDGHKMVVIANDFVPVKPYTTNVVTLAVGQRTDVLVTANVGTSDSSFWMRSNISTTCSLSNQPNALAAIYYDGADTNSTPASTAWDIPDLAICTNDDLDTTEPYYTLAAETPSTTQNLDIGSYVNDTGTFLWTLGGTSFRANYNNPILSLANEGNFTYPDEWNVRNFGSNTTIRIIVNNPTPASHPMHLHGHNMQILHEGDGDWDGVTVTRQANPQRRDVQLVRANGHLVWQITTDNPGVWPFHCHIAWHVSGGLYANILERPDDIKNDAIATSALQTCTQWNAYSGTAVVDEIDSGL</sequence>
<evidence type="ECO:0000256" key="1">
    <source>
        <dbReference type="ARBA" id="ARBA00000349"/>
    </source>
</evidence>
<dbReference type="FunFam" id="2.60.40.420:FF:000096">
    <property type="entry name" value="Multicopper oxidase"/>
    <property type="match status" value="1"/>
</dbReference>
<dbReference type="GO" id="GO:0052716">
    <property type="term" value="F:hydroquinone:oxygen oxidoreductase activity"/>
    <property type="evidence" value="ECO:0007669"/>
    <property type="project" value="UniProtKB-EC"/>
</dbReference>
<dbReference type="InterPro" id="IPR008972">
    <property type="entry name" value="Cupredoxin"/>
</dbReference>
<dbReference type="Pfam" id="PF07731">
    <property type="entry name" value="Cu-oxidase_2"/>
    <property type="match status" value="1"/>
</dbReference>
<dbReference type="FunFam" id="2.60.40.420:FF:000021">
    <property type="entry name" value="Extracellular dihydrogeodin oxidase/laccase"/>
    <property type="match status" value="1"/>
</dbReference>
<evidence type="ECO:0000256" key="13">
    <source>
        <dbReference type="ARBA" id="ARBA00023185"/>
    </source>
</evidence>
<dbReference type="CDD" id="cd13854">
    <property type="entry name" value="CuRO_1_MaLCC_like"/>
    <property type="match status" value="1"/>
</dbReference>
<dbReference type="Proteomes" id="UP000297452">
    <property type="component" value="Unassembled WGS sequence"/>
</dbReference>
<dbReference type="GO" id="GO:0005576">
    <property type="term" value="C:extracellular region"/>
    <property type="evidence" value="ECO:0007669"/>
    <property type="project" value="UniProtKB-SubCell"/>
</dbReference>
<dbReference type="InterPro" id="IPR001117">
    <property type="entry name" value="Cu-oxidase_2nd"/>
</dbReference>
<dbReference type="GO" id="GO:0005507">
    <property type="term" value="F:copper ion binding"/>
    <property type="evidence" value="ECO:0007669"/>
    <property type="project" value="InterPro"/>
</dbReference>
<comment type="cofactor">
    <cofactor evidence="2">
        <name>Cu cation</name>
        <dbReference type="ChEBI" id="CHEBI:23378"/>
    </cofactor>
</comment>
<keyword evidence="8" id="KW-0479">Metal-binding</keyword>
<keyword evidence="9" id="KW-0677">Repeat</keyword>
<feature type="chain" id="PRO_5021197919" description="laccase" evidence="14">
    <location>
        <begin position="17"/>
        <end position="593"/>
    </location>
</feature>
<evidence type="ECO:0000256" key="2">
    <source>
        <dbReference type="ARBA" id="ARBA00001935"/>
    </source>
</evidence>
<comment type="function">
    <text evidence="3">Lignin degradation and detoxification of lignin-derived products.</text>
</comment>
<dbReference type="Pfam" id="PF07732">
    <property type="entry name" value="Cu-oxidase_3"/>
    <property type="match status" value="1"/>
</dbReference>
<dbReference type="InterPro" id="IPR011706">
    <property type="entry name" value="Cu-oxidase_C"/>
</dbReference>
<evidence type="ECO:0000256" key="8">
    <source>
        <dbReference type="ARBA" id="ARBA00022723"/>
    </source>
</evidence>
<proteinExistence type="inferred from homology"/>
<comment type="catalytic activity">
    <reaction evidence="1">
        <text>4 hydroquinone + O2 = 4 benzosemiquinone + 2 H2O</text>
        <dbReference type="Rhea" id="RHEA:11276"/>
        <dbReference type="ChEBI" id="CHEBI:15377"/>
        <dbReference type="ChEBI" id="CHEBI:15379"/>
        <dbReference type="ChEBI" id="CHEBI:17594"/>
        <dbReference type="ChEBI" id="CHEBI:17977"/>
        <dbReference type="EC" id="1.10.3.2"/>
    </reaction>
</comment>
<keyword evidence="13" id="KW-0439">Lignin degradation</keyword>
<evidence type="ECO:0000256" key="14">
    <source>
        <dbReference type="SAM" id="SignalP"/>
    </source>
</evidence>
<dbReference type="InterPro" id="IPR045087">
    <property type="entry name" value="Cu-oxidase_fam"/>
</dbReference>
<dbReference type="Gene3D" id="2.60.40.420">
    <property type="entry name" value="Cupredoxins - blue copper proteins"/>
    <property type="match status" value="3"/>
</dbReference>
<dbReference type="CDD" id="cd13880">
    <property type="entry name" value="CuRO_2_MaLCC_like"/>
    <property type="match status" value="1"/>
</dbReference>
<dbReference type="InterPro" id="IPR002355">
    <property type="entry name" value="Cu_oxidase_Cu_BS"/>
</dbReference>
<evidence type="ECO:0000313" key="19">
    <source>
        <dbReference type="Proteomes" id="UP000297452"/>
    </source>
</evidence>
<evidence type="ECO:0000256" key="3">
    <source>
        <dbReference type="ARBA" id="ARBA00002075"/>
    </source>
</evidence>
<dbReference type="Pfam" id="PF00394">
    <property type="entry name" value="Cu-oxidase"/>
    <property type="match status" value="1"/>
</dbReference>
<evidence type="ECO:0000259" key="15">
    <source>
        <dbReference type="Pfam" id="PF00394"/>
    </source>
</evidence>
<evidence type="ECO:0000256" key="9">
    <source>
        <dbReference type="ARBA" id="ARBA00022737"/>
    </source>
</evidence>
<keyword evidence="19" id="KW-1185">Reference proteome</keyword>
<evidence type="ECO:0000256" key="4">
    <source>
        <dbReference type="ARBA" id="ARBA00004613"/>
    </source>
</evidence>
<reference evidence="18 19" key="1">
    <citation type="submission" date="2017-12" db="EMBL/GenBank/DDBJ databases">
        <title>Comparative genomics of Botrytis spp.</title>
        <authorList>
            <person name="Valero-Jimenez C.A."/>
            <person name="Tapia P."/>
            <person name="Veloso J."/>
            <person name="Silva-Moreno E."/>
            <person name="Staats M."/>
            <person name="Valdes J.H."/>
            <person name="Van Kan J.A.L."/>
        </authorList>
    </citation>
    <scope>NUCLEOTIDE SEQUENCE [LARGE SCALE GENOMIC DNA]</scope>
    <source>
        <strain evidence="18 19">MUCL2120</strain>
    </source>
</reference>
<comment type="subcellular location">
    <subcellularLocation>
        <location evidence="4">Secreted</location>
    </subcellularLocation>
</comment>
<evidence type="ECO:0000313" key="18">
    <source>
        <dbReference type="EMBL" id="TGO65834.1"/>
    </source>
</evidence>
<feature type="domain" description="Plastocyanin-like" evidence="17">
    <location>
        <begin position="82"/>
        <end position="199"/>
    </location>
</feature>
<dbReference type="CDD" id="cd13901">
    <property type="entry name" value="CuRO_3_MaLCC_like"/>
    <property type="match status" value="1"/>
</dbReference>
<evidence type="ECO:0000256" key="6">
    <source>
        <dbReference type="ARBA" id="ARBA00012297"/>
    </source>
</evidence>
<dbReference type="GO" id="GO:0046274">
    <property type="term" value="P:lignin catabolic process"/>
    <property type="evidence" value="ECO:0007669"/>
    <property type="project" value="UniProtKB-KW"/>
</dbReference>
<feature type="domain" description="Plastocyanin-like" evidence="16">
    <location>
        <begin position="444"/>
        <end position="559"/>
    </location>
</feature>
<evidence type="ECO:0000256" key="12">
    <source>
        <dbReference type="ARBA" id="ARBA00023180"/>
    </source>
</evidence>
<dbReference type="PROSITE" id="PS00079">
    <property type="entry name" value="MULTICOPPER_OXIDASE1"/>
    <property type="match status" value="1"/>
</dbReference>
<comment type="caution">
    <text evidence="18">The sequence shown here is derived from an EMBL/GenBank/DDBJ whole genome shotgun (WGS) entry which is preliminary data.</text>
</comment>
<comment type="similarity">
    <text evidence="5">Belongs to the multicopper oxidase family.</text>
</comment>
<keyword evidence="14" id="KW-0732">Signal</keyword>
<keyword evidence="10" id="KW-0560">Oxidoreductase</keyword>
<dbReference type="OrthoDB" id="2121828at2759"/>
<evidence type="ECO:0000256" key="11">
    <source>
        <dbReference type="ARBA" id="ARBA00023008"/>
    </source>
</evidence>
<dbReference type="InterPro" id="IPR011707">
    <property type="entry name" value="Cu-oxidase-like_N"/>
</dbReference>
<keyword evidence="11" id="KW-0186">Copper</keyword>
<dbReference type="FunFam" id="2.60.40.420:FF:000038">
    <property type="entry name" value="Extracellular dihydrogeodin oxidase/laccase"/>
    <property type="match status" value="1"/>
</dbReference>
<dbReference type="PANTHER" id="PTHR11709:SF145">
    <property type="entry name" value="LCC1"/>
    <property type="match status" value="1"/>
</dbReference>
<organism evidence="18 19">
    <name type="scientific">Botryotinia narcissicola</name>
    <dbReference type="NCBI Taxonomy" id="278944"/>
    <lineage>
        <taxon>Eukaryota</taxon>
        <taxon>Fungi</taxon>
        <taxon>Dikarya</taxon>
        <taxon>Ascomycota</taxon>
        <taxon>Pezizomycotina</taxon>
        <taxon>Leotiomycetes</taxon>
        <taxon>Helotiales</taxon>
        <taxon>Sclerotiniaceae</taxon>
        <taxon>Botryotinia</taxon>
    </lineage>
</organism>
<dbReference type="SUPFAM" id="SSF49503">
    <property type="entry name" value="Cupredoxins"/>
    <property type="match status" value="3"/>
</dbReference>
<dbReference type="InterPro" id="IPR033138">
    <property type="entry name" value="Cu_oxidase_CS"/>
</dbReference>
<dbReference type="EMBL" id="PQXJ01000074">
    <property type="protein sequence ID" value="TGO65834.1"/>
    <property type="molecule type" value="Genomic_DNA"/>
</dbReference>
<dbReference type="PANTHER" id="PTHR11709">
    <property type="entry name" value="MULTI-COPPER OXIDASE"/>
    <property type="match status" value="1"/>
</dbReference>
<evidence type="ECO:0000256" key="10">
    <source>
        <dbReference type="ARBA" id="ARBA00023002"/>
    </source>
</evidence>
<evidence type="ECO:0000259" key="16">
    <source>
        <dbReference type="Pfam" id="PF07731"/>
    </source>
</evidence>
<keyword evidence="12" id="KW-0325">Glycoprotein</keyword>
<protein>
    <recommendedName>
        <fullName evidence="6">laccase</fullName>
        <ecNumber evidence="6">1.10.3.2</ecNumber>
    </recommendedName>
</protein>
<gene>
    <name evidence="18" type="ORF">BOTNAR_0074g00070</name>
</gene>
<dbReference type="STRING" id="278944.A0A4Z1IYI2"/>
<feature type="domain" description="Plastocyanin-like" evidence="15">
    <location>
        <begin position="209"/>
        <end position="369"/>
    </location>
</feature>
<feature type="signal peptide" evidence="14">
    <location>
        <begin position="1"/>
        <end position="16"/>
    </location>
</feature>
<dbReference type="PROSITE" id="PS00080">
    <property type="entry name" value="MULTICOPPER_OXIDASE2"/>
    <property type="match status" value="1"/>
</dbReference>
<evidence type="ECO:0000256" key="7">
    <source>
        <dbReference type="ARBA" id="ARBA00022525"/>
    </source>
</evidence>